<dbReference type="Proteomes" id="UP001147695">
    <property type="component" value="Unassembled WGS sequence"/>
</dbReference>
<keyword evidence="2" id="KW-1133">Transmembrane helix</keyword>
<protein>
    <submittedName>
        <fullName evidence="3">Uncharacterized protein</fullName>
    </submittedName>
</protein>
<evidence type="ECO:0000313" key="4">
    <source>
        <dbReference type="Proteomes" id="UP001147695"/>
    </source>
</evidence>
<dbReference type="EMBL" id="JAPZBQ010000002">
    <property type="protein sequence ID" value="KAJ5345394.1"/>
    <property type="molecule type" value="Genomic_DNA"/>
</dbReference>
<gene>
    <name evidence="3" type="ORF">N7452_003398</name>
</gene>
<name>A0A9W9QTT9_PENBR</name>
<feature type="region of interest" description="Disordered" evidence="1">
    <location>
        <begin position="51"/>
        <end position="92"/>
    </location>
</feature>
<keyword evidence="2" id="KW-0812">Transmembrane</keyword>
<evidence type="ECO:0000313" key="3">
    <source>
        <dbReference type="EMBL" id="KAJ5345394.1"/>
    </source>
</evidence>
<sequence>MLGDFFRNHAEIVINSERAFLCTLLVCCGCFLLFRANILFKWTPRARSFERGQQSEAKETVESSPPQDQSAVEEIQDLSEKKSQTSIHPPRAGYPIQILHEDNDATVEYVKVIDLPSLL</sequence>
<keyword evidence="2" id="KW-0472">Membrane</keyword>
<dbReference type="AlphaFoldDB" id="A0A9W9QTT9"/>
<proteinExistence type="predicted"/>
<evidence type="ECO:0000256" key="2">
    <source>
        <dbReference type="SAM" id="Phobius"/>
    </source>
</evidence>
<evidence type="ECO:0000256" key="1">
    <source>
        <dbReference type="SAM" id="MobiDB-lite"/>
    </source>
</evidence>
<accession>A0A9W9QTT9</accession>
<comment type="caution">
    <text evidence="3">The sequence shown here is derived from an EMBL/GenBank/DDBJ whole genome shotgun (WGS) entry which is preliminary data.</text>
</comment>
<feature type="transmembrane region" description="Helical" evidence="2">
    <location>
        <begin position="20"/>
        <end position="40"/>
    </location>
</feature>
<organism evidence="3 4">
    <name type="scientific">Penicillium brevicompactum</name>
    <dbReference type="NCBI Taxonomy" id="5074"/>
    <lineage>
        <taxon>Eukaryota</taxon>
        <taxon>Fungi</taxon>
        <taxon>Dikarya</taxon>
        <taxon>Ascomycota</taxon>
        <taxon>Pezizomycotina</taxon>
        <taxon>Eurotiomycetes</taxon>
        <taxon>Eurotiomycetidae</taxon>
        <taxon>Eurotiales</taxon>
        <taxon>Aspergillaceae</taxon>
        <taxon>Penicillium</taxon>
    </lineage>
</organism>
<reference evidence="3" key="2">
    <citation type="journal article" date="2023" name="IMA Fungus">
        <title>Comparative genomic study of the Penicillium genus elucidates a diverse pangenome and 15 lateral gene transfer events.</title>
        <authorList>
            <person name="Petersen C."/>
            <person name="Sorensen T."/>
            <person name="Nielsen M.R."/>
            <person name="Sondergaard T.E."/>
            <person name="Sorensen J.L."/>
            <person name="Fitzpatrick D.A."/>
            <person name="Frisvad J.C."/>
            <person name="Nielsen K.L."/>
        </authorList>
    </citation>
    <scope>NUCLEOTIDE SEQUENCE</scope>
    <source>
        <strain evidence="3">IBT 35673</strain>
    </source>
</reference>
<reference evidence="3" key="1">
    <citation type="submission" date="2022-12" db="EMBL/GenBank/DDBJ databases">
        <authorList>
            <person name="Petersen C."/>
        </authorList>
    </citation>
    <scope>NUCLEOTIDE SEQUENCE</scope>
    <source>
        <strain evidence="3">IBT 35673</strain>
    </source>
</reference>